<dbReference type="EMBL" id="JBHRYN010000012">
    <property type="protein sequence ID" value="MFC3702418.1"/>
    <property type="molecule type" value="Genomic_DNA"/>
</dbReference>
<dbReference type="PROSITE" id="PS51677">
    <property type="entry name" value="NODB"/>
    <property type="match status" value="1"/>
</dbReference>
<accession>A0ABV7WWH5</accession>
<dbReference type="InterPro" id="IPR051398">
    <property type="entry name" value="Polysacch_Deacetylase"/>
</dbReference>
<dbReference type="InterPro" id="IPR011330">
    <property type="entry name" value="Glyco_hydro/deAcase_b/a-brl"/>
</dbReference>
<gene>
    <name evidence="5" type="ORF">ACFOND_12280</name>
</gene>
<dbReference type="PANTHER" id="PTHR34216">
    <property type="match status" value="1"/>
</dbReference>
<comment type="caution">
    <text evidence="5">The sequence shown here is derived from an EMBL/GenBank/DDBJ whole genome shotgun (WGS) entry which is preliminary data.</text>
</comment>
<feature type="domain" description="NodB homology" evidence="4">
    <location>
        <begin position="79"/>
        <end position="338"/>
    </location>
</feature>
<dbReference type="SUPFAM" id="SSF88713">
    <property type="entry name" value="Glycoside hydrolase/deacetylase"/>
    <property type="match status" value="1"/>
</dbReference>
<evidence type="ECO:0000256" key="1">
    <source>
        <dbReference type="ARBA" id="ARBA00004613"/>
    </source>
</evidence>
<dbReference type="EC" id="3.-.-.-" evidence="5"/>
<dbReference type="RefSeq" id="WP_290281243.1">
    <property type="nucleotide sequence ID" value="NZ_JAUFQI010000001.1"/>
</dbReference>
<name>A0ABV7WWH5_9GAMM</name>
<dbReference type="GO" id="GO:0016787">
    <property type="term" value="F:hydrolase activity"/>
    <property type="evidence" value="ECO:0007669"/>
    <property type="project" value="UniProtKB-KW"/>
</dbReference>
<proteinExistence type="predicted"/>
<dbReference type="InterPro" id="IPR002509">
    <property type="entry name" value="NODB_dom"/>
</dbReference>
<dbReference type="CDD" id="cd10973">
    <property type="entry name" value="CE4_DAC_u4_5s"/>
    <property type="match status" value="1"/>
</dbReference>
<evidence type="ECO:0000313" key="6">
    <source>
        <dbReference type="Proteomes" id="UP001595710"/>
    </source>
</evidence>
<feature type="chain" id="PRO_5045219630" evidence="3">
    <location>
        <begin position="20"/>
        <end position="338"/>
    </location>
</feature>
<reference evidence="6" key="1">
    <citation type="journal article" date="2019" name="Int. J. Syst. Evol. Microbiol.">
        <title>The Global Catalogue of Microorganisms (GCM) 10K type strain sequencing project: providing services to taxonomists for standard genome sequencing and annotation.</title>
        <authorList>
            <consortium name="The Broad Institute Genomics Platform"/>
            <consortium name="The Broad Institute Genome Sequencing Center for Infectious Disease"/>
            <person name="Wu L."/>
            <person name="Ma J."/>
        </authorList>
    </citation>
    <scope>NUCLEOTIDE SEQUENCE [LARGE SCALE GENOMIC DNA]</scope>
    <source>
        <strain evidence="6">CECT 8288</strain>
    </source>
</reference>
<dbReference type="Proteomes" id="UP001595710">
    <property type="component" value="Unassembled WGS sequence"/>
</dbReference>
<dbReference type="Pfam" id="PF01522">
    <property type="entry name" value="Polysacc_deac_1"/>
    <property type="match status" value="1"/>
</dbReference>
<keyword evidence="2 3" id="KW-0732">Signal</keyword>
<comment type="subcellular location">
    <subcellularLocation>
        <location evidence="1">Secreted</location>
    </subcellularLocation>
</comment>
<protein>
    <submittedName>
        <fullName evidence="5">Polysaccharide deacetylase family protein</fullName>
        <ecNumber evidence="5">3.-.-.-</ecNumber>
    </submittedName>
</protein>
<keyword evidence="5" id="KW-0378">Hydrolase</keyword>
<feature type="signal peptide" evidence="3">
    <location>
        <begin position="1"/>
        <end position="19"/>
    </location>
</feature>
<evidence type="ECO:0000256" key="3">
    <source>
        <dbReference type="SAM" id="SignalP"/>
    </source>
</evidence>
<sequence>MKQWISALLLSTFMMAAFGQNHFNVLVYHHVSESSPASTSVSPEQFREHLAFFKSNNYPVVSLKDALAAIESGDALPQNAIAITFDDAYRSIYLNAFPLLKEFNYPFTIFAATDPIDQNFNDMLSWDQLREMKKWGAVIANHTQDHAYLVRHRSLDATWKLQTRQNIEHAQQRLIDELGSDIPKWLAYPYGEFSQSLQDLLSDMGYVGFAQHSGGINKDSPRTALPRFAAAGIYANTKTLATKIESLPMPISESDLSDMLTDDSQPLFRASITNMDDMSRVLNCFVDGSWHEVKWTGTQSFELVSEQPLSPGRHRYNCTAKSKSMNAYYWYSKPWLIQ</sequence>
<dbReference type="PANTHER" id="PTHR34216:SF3">
    <property type="entry name" value="POLY-BETA-1,6-N-ACETYL-D-GLUCOSAMINE N-DEACETYLASE"/>
    <property type="match status" value="1"/>
</dbReference>
<keyword evidence="6" id="KW-1185">Reference proteome</keyword>
<dbReference type="Gene3D" id="3.20.20.370">
    <property type="entry name" value="Glycoside hydrolase/deacetylase"/>
    <property type="match status" value="1"/>
</dbReference>
<evidence type="ECO:0000313" key="5">
    <source>
        <dbReference type="EMBL" id="MFC3702418.1"/>
    </source>
</evidence>
<evidence type="ECO:0000259" key="4">
    <source>
        <dbReference type="PROSITE" id="PS51677"/>
    </source>
</evidence>
<evidence type="ECO:0000256" key="2">
    <source>
        <dbReference type="ARBA" id="ARBA00022729"/>
    </source>
</evidence>
<organism evidence="5 6">
    <name type="scientific">Reinekea marina</name>
    <dbReference type="NCBI Taxonomy" id="1310421"/>
    <lineage>
        <taxon>Bacteria</taxon>
        <taxon>Pseudomonadati</taxon>
        <taxon>Pseudomonadota</taxon>
        <taxon>Gammaproteobacteria</taxon>
        <taxon>Oceanospirillales</taxon>
        <taxon>Saccharospirillaceae</taxon>
        <taxon>Reinekea</taxon>
    </lineage>
</organism>